<accession>X5H331</accession>
<sequence>MQSTSPWTFASAYLTSAFSEKATLLIEKKILVYIIYGKYAKH</sequence>
<dbReference type="EMBL" id="CP007481">
    <property type="protein sequence ID" value="AHX11088.1"/>
    <property type="molecule type" value="Genomic_DNA"/>
</dbReference>
<reference evidence="1 2" key="1">
    <citation type="submission" date="2014-03" db="EMBL/GenBank/DDBJ databases">
        <title>Sequencing and Comparison of Genomes and Transcriptome Profiles of Human Ehrlichiosis Agents.</title>
        <authorList>
            <person name="Lin M."/>
            <person name="Daugherty S.C."/>
            <person name="Nagaraj S."/>
            <person name="Cheng Z."/>
            <person name="Xiong Q."/>
            <person name="Lin F.-Y."/>
            <person name="Sengamalay N."/>
            <person name="Ott S."/>
            <person name="Godinez A."/>
            <person name="Tallon L.J."/>
            <person name="Sadzewicz L."/>
            <person name="Fraser C.M."/>
            <person name="Dunning Hotopp J.C."/>
            <person name="Rikihisa Y."/>
        </authorList>
    </citation>
    <scope>NUCLEOTIDE SEQUENCE [LARGE SCALE GENOMIC DNA]</scope>
    <source>
        <strain evidence="1 2">Oregon</strain>
    </source>
</reference>
<proteinExistence type="predicted"/>
<dbReference type="AlphaFoldDB" id="X5H331"/>
<dbReference type="KEGG" id="nhm:NHE_0118"/>
<gene>
    <name evidence="1" type="ORF">NHE_0118</name>
</gene>
<organism evidence="1 2">
    <name type="scientific">Neorickettsia helminthoeca str. Oregon</name>
    <dbReference type="NCBI Taxonomy" id="1286528"/>
    <lineage>
        <taxon>Bacteria</taxon>
        <taxon>Pseudomonadati</taxon>
        <taxon>Pseudomonadota</taxon>
        <taxon>Alphaproteobacteria</taxon>
        <taxon>Rickettsiales</taxon>
        <taxon>Anaplasmataceae</taxon>
        <taxon>Neorickettsia</taxon>
    </lineage>
</organism>
<evidence type="ECO:0000313" key="1">
    <source>
        <dbReference type="EMBL" id="AHX11088.1"/>
    </source>
</evidence>
<dbReference type="HOGENOM" id="CLU_3254662_0_0_5"/>
<evidence type="ECO:0000313" key="2">
    <source>
        <dbReference type="Proteomes" id="UP000023755"/>
    </source>
</evidence>
<dbReference type="STRING" id="1286528.NHE_0118"/>
<dbReference type="Proteomes" id="UP000023755">
    <property type="component" value="Chromosome"/>
</dbReference>
<keyword evidence="2" id="KW-1185">Reference proteome</keyword>
<name>X5H331_9RICK</name>
<protein>
    <submittedName>
        <fullName evidence="1">Uncharacterized protein</fullName>
    </submittedName>
</protein>